<organism evidence="2 3">
    <name type="scientific">Methanoculleus sediminis</name>
    <dbReference type="NCBI Taxonomy" id="1550566"/>
    <lineage>
        <taxon>Archaea</taxon>
        <taxon>Methanobacteriati</taxon>
        <taxon>Methanobacteriota</taxon>
        <taxon>Stenosarchaea group</taxon>
        <taxon>Methanomicrobia</taxon>
        <taxon>Methanomicrobiales</taxon>
        <taxon>Methanomicrobiaceae</taxon>
        <taxon>Methanoculleus</taxon>
    </lineage>
</organism>
<gene>
    <name evidence="2" type="ORF">SZ63_03475</name>
</gene>
<keyword evidence="3" id="KW-1185">Reference proteome</keyword>
<reference evidence="2 3" key="1">
    <citation type="journal article" date="2015" name="Int. J. Syst. Evol. Microbiol.">
        <title>Methanoculleus sediminis sp. nov., a methanogen from sediments near a submarine mud volcano.</title>
        <authorList>
            <person name="Chen S.C."/>
            <person name="Chen M.F."/>
            <person name="Lai M.C."/>
            <person name="Weng C.Y."/>
            <person name="Wu S.Y."/>
            <person name="Lin S."/>
            <person name="Yang T.F."/>
            <person name="Chen P.C."/>
        </authorList>
    </citation>
    <scope>NUCLEOTIDE SEQUENCE [LARGE SCALE GENOMIC DNA]</scope>
    <source>
        <strain evidence="2 3">S3Fa</strain>
    </source>
</reference>
<comment type="caution">
    <text evidence="2">The sequence shown here is derived from an EMBL/GenBank/DDBJ whole genome shotgun (WGS) entry which is preliminary data.</text>
</comment>
<feature type="transmembrane region" description="Helical" evidence="1">
    <location>
        <begin position="41"/>
        <end position="57"/>
    </location>
</feature>
<dbReference type="STRING" id="1550566.SZ63_03475"/>
<keyword evidence="1" id="KW-1133">Transmembrane helix</keyword>
<dbReference type="Proteomes" id="UP000035301">
    <property type="component" value="Unassembled WGS sequence"/>
</dbReference>
<dbReference type="EMBL" id="JXOJ01000002">
    <property type="protein sequence ID" value="KLK88136.1"/>
    <property type="molecule type" value="Genomic_DNA"/>
</dbReference>
<feature type="transmembrane region" description="Helical" evidence="1">
    <location>
        <begin position="78"/>
        <end position="101"/>
    </location>
</feature>
<dbReference type="PATRIC" id="fig|1550566.3.peg.750"/>
<evidence type="ECO:0000256" key="1">
    <source>
        <dbReference type="SAM" id="Phobius"/>
    </source>
</evidence>
<feature type="transmembrane region" description="Helical" evidence="1">
    <location>
        <begin position="136"/>
        <end position="158"/>
    </location>
</feature>
<accession>A0A0H1QZV6</accession>
<evidence type="ECO:0000313" key="3">
    <source>
        <dbReference type="Proteomes" id="UP000035301"/>
    </source>
</evidence>
<evidence type="ECO:0008006" key="4">
    <source>
        <dbReference type="Google" id="ProtNLM"/>
    </source>
</evidence>
<dbReference type="Pfam" id="PF09946">
    <property type="entry name" value="DUF2178"/>
    <property type="match status" value="1"/>
</dbReference>
<dbReference type="InterPro" id="IPR019235">
    <property type="entry name" value="DUF2178_TM"/>
</dbReference>
<sequence>MFKIVYKGSSMKRNTFYLLAGIVALAEVGIFWLAVQVERPILIQVAFVLGILLLYLARRRVDETIEDERTAMITQKAALRTLEVSWVVFFVISLGGAVAAFSRPLGLRPPHPPDPNVTHMVVIRLQDHPDFLSFDLFGRFAIGQLVLLCLMIFLYVGFRMYYARKYGEWDTDEEQD</sequence>
<name>A0A0H1QZV6_9EURY</name>
<proteinExistence type="predicted"/>
<keyword evidence="1" id="KW-0812">Transmembrane</keyword>
<dbReference type="AlphaFoldDB" id="A0A0H1QZV6"/>
<feature type="transmembrane region" description="Helical" evidence="1">
    <location>
        <begin position="16"/>
        <end position="35"/>
    </location>
</feature>
<keyword evidence="1" id="KW-0472">Membrane</keyword>
<protein>
    <recommendedName>
        <fullName evidence="4">DUF2178 domain-containing protein</fullName>
    </recommendedName>
</protein>
<evidence type="ECO:0000313" key="2">
    <source>
        <dbReference type="EMBL" id="KLK88136.1"/>
    </source>
</evidence>